<dbReference type="InterPro" id="IPR008936">
    <property type="entry name" value="Rho_GTPase_activation_prot"/>
</dbReference>
<dbReference type="PANTHER" id="PTHR45808:SF2">
    <property type="entry name" value="RHO GTPASE-ACTIVATING PROTEIN 68F"/>
    <property type="match status" value="1"/>
</dbReference>
<dbReference type="SMART" id="SM00324">
    <property type="entry name" value="RhoGAP"/>
    <property type="match status" value="1"/>
</dbReference>
<feature type="compositionally biased region" description="Basic residues" evidence="1">
    <location>
        <begin position="463"/>
        <end position="474"/>
    </location>
</feature>
<organism evidence="3 4">
    <name type="scientific">Tritrichomonas musculus</name>
    <dbReference type="NCBI Taxonomy" id="1915356"/>
    <lineage>
        <taxon>Eukaryota</taxon>
        <taxon>Metamonada</taxon>
        <taxon>Parabasalia</taxon>
        <taxon>Tritrichomonadida</taxon>
        <taxon>Tritrichomonadidae</taxon>
        <taxon>Tritrichomonas</taxon>
    </lineage>
</organism>
<reference evidence="3 4" key="1">
    <citation type="submission" date="2024-04" db="EMBL/GenBank/DDBJ databases">
        <title>Tritrichomonas musculus Genome.</title>
        <authorList>
            <person name="Alves-Ferreira E."/>
            <person name="Grigg M."/>
            <person name="Lorenzi H."/>
            <person name="Galac M."/>
        </authorList>
    </citation>
    <scope>NUCLEOTIDE SEQUENCE [LARGE SCALE GENOMIC DNA]</scope>
    <source>
        <strain evidence="3 4">EAF2021</strain>
    </source>
</reference>
<evidence type="ECO:0000256" key="1">
    <source>
        <dbReference type="SAM" id="MobiDB-lite"/>
    </source>
</evidence>
<dbReference type="Gene3D" id="1.10.555.10">
    <property type="entry name" value="Rho GTPase activation protein"/>
    <property type="match status" value="1"/>
</dbReference>
<dbReference type="InterPro" id="IPR000198">
    <property type="entry name" value="RhoGAP_dom"/>
</dbReference>
<evidence type="ECO:0000259" key="2">
    <source>
        <dbReference type="PROSITE" id="PS50238"/>
    </source>
</evidence>
<dbReference type="PANTHER" id="PTHR45808">
    <property type="entry name" value="RHO GTPASE-ACTIVATING PROTEIN 68F"/>
    <property type="match status" value="1"/>
</dbReference>
<proteinExistence type="predicted"/>
<dbReference type="SUPFAM" id="SSF48350">
    <property type="entry name" value="GTPase activation domain, GAP"/>
    <property type="match status" value="1"/>
</dbReference>
<feature type="compositionally biased region" description="Pro residues" evidence="1">
    <location>
        <begin position="329"/>
        <end position="357"/>
    </location>
</feature>
<accession>A0ABR2GWM9</accession>
<sequence length="480" mass="53543">MLRENNFFELPLEAYHGKLPFPLVNIVQRLIDLKANIFENLFDNPNKSDSAIQLISELSKGAVVNWTKYSDVVALAYVFINYLSNLFSYEPLIPIDCFTVISTMVAIDDLEKKINLCQSILSGLLAFKKARYTLIDYIFHFFKYIADNSNSNNMEARKISEIFTPIITVQGSSSDNNDAAIKSIEFIIQNYEKIFNNSEKEIVDPKSYEMSNEEISSFRLPIIDFNLVSIAVNNCKYHKNHIIKFVPNAAISSSSRFKHPQRPPPPKPVTSTQLAVNMFDSTIERFRDDDNNKNFLMKVRHSVTQLNPMSADDTNKKNNKIRTQTAKPQPSPLNPANQPPKTNPAPPMSTSPPPAPTTPANNSSARSSKTTIGTNPLRAQKEGANKNERPVSSIKDRAKFLNIPMGAPMTMQPPIRKSGSSSQEDSSPAPSGMPIGAPRPKVTKDDDDTPVEAVVDPGQMIHRAPRRGGNRRPPKILSEA</sequence>
<evidence type="ECO:0000313" key="3">
    <source>
        <dbReference type="EMBL" id="KAK8838315.1"/>
    </source>
</evidence>
<dbReference type="CDD" id="cd00159">
    <property type="entry name" value="RhoGAP"/>
    <property type="match status" value="1"/>
</dbReference>
<feature type="region of interest" description="Disordered" evidence="1">
    <location>
        <begin position="323"/>
        <end position="480"/>
    </location>
</feature>
<keyword evidence="4" id="KW-1185">Reference proteome</keyword>
<comment type="caution">
    <text evidence="3">The sequence shown here is derived from an EMBL/GenBank/DDBJ whole genome shotgun (WGS) entry which is preliminary data.</text>
</comment>
<dbReference type="Proteomes" id="UP001470230">
    <property type="component" value="Unassembled WGS sequence"/>
</dbReference>
<dbReference type="PROSITE" id="PS50238">
    <property type="entry name" value="RHOGAP"/>
    <property type="match status" value="1"/>
</dbReference>
<feature type="compositionally biased region" description="Basic and acidic residues" evidence="1">
    <location>
        <begin position="379"/>
        <end position="399"/>
    </location>
</feature>
<evidence type="ECO:0000313" key="4">
    <source>
        <dbReference type="Proteomes" id="UP001470230"/>
    </source>
</evidence>
<dbReference type="Pfam" id="PF00620">
    <property type="entry name" value="RhoGAP"/>
    <property type="match status" value="1"/>
</dbReference>
<protein>
    <submittedName>
        <fullName evidence="3">Rho-type gtpase-activating protein</fullName>
    </submittedName>
</protein>
<dbReference type="EMBL" id="JAPFFF010000056">
    <property type="protein sequence ID" value="KAK8838315.1"/>
    <property type="molecule type" value="Genomic_DNA"/>
</dbReference>
<gene>
    <name evidence="3" type="ORF">M9Y10_035738</name>
</gene>
<name>A0ABR2GWM9_9EUKA</name>
<feature type="compositionally biased region" description="Low complexity" evidence="1">
    <location>
        <begin position="418"/>
        <end position="432"/>
    </location>
</feature>
<feature type="domain" description="Rho-GAP" evidence="2">
    <location>
        <begin position="10"/>
        <end position="195"/>
    </location>
</feature>